<accession>A0A0D1ZHC5</accession>
<proteinExistence type="predicted"/>
<sequence length="151" mass="17326">MECNSKHAGLRNEPEHPSAYIFSRCTVHSNVTRRPSLFQWKFQSIDENFAVDQENASSLATSPTTVEFVDTVASKNERMKAQNRAAQKAFRIRQQQALDDVTKEAKHLKEQLQQANALKDQCQRQFENLAREHERLLQATGKMLGARHMSN</sequence>
<gene>
    <name evidence="3" type="ORF">PV11_01853</name>
</gene>
<dbReference type="PROSITE" id="PS00036">
    <property type="entry name" value="BZIP_BASIC"/>
    <property type="match status" value="1"/>
</dbReference>
<organism evidence="3 4">
    <name type="scientific">Exophiala sideris</name>
    <dbReference type="NCBI Taxonomy" id="1016849"/>
    <lineage>
        <taxon>Eukaryota</taxon>
        <taxon>Fungi</taxon>
        <taxon>Dikarya</taxon>
        <taxon>Ascomycota</taxon>
        <taxon>Pezizomycotina</taxon>
        <taxon>Eurotiomycetes</taxon>
        <taxon>Chaetothyriomycetidae</taxon>
        <taxon>Chaetothyriales</taxon>
        <taxon>Herpotrichiellaceae</taxon>
        <taxon>Exophiala</taxon>
    </lineage>
</organism>
<name>A0A0D1ZHC5_9EURO</name>
<dbReference type="Proteomes" id="UP000053599">
    <property type="component" value="Unassembled WGS sequence"/>
</dbReference>
<dbReference type="InterPro" id="IPR046347">
    <property type="entry name" value="bZIP_sf"/>
</dbReference>
<keyword evidence="1" id="KW-0175">Coiled coil</keyword>
<feature type="coiled-coil region" evidence="1">
    <location>
        <begin position="91"/>
        <end position="139"/>
    </location>
</feature>
<dbReference type="SUPFAM" id="SSF57959">
    <property type="entry name" value="Leucine zipper domain"/>
    <property type="match status" value="1"/>
</dbReference>
<evidence type="ECO:0000313" key="3">
    <source>
        <dbReference type="EMBL" id="KIV86228.1"/>
    </source>
</evidence>
<protein>
    <recommendedName>
        <fullName evidence="2">BZIP domain-containing protein</fullName>
    </recommendedName>
</protein>
<evidence type="ECO:0000256" key="1">
    <source>
        <dbReference type="SAM" id="Coils"/>
    </source>
</evidence>
<dbReference type="InterPro" id="IPR004827">
    <property type="entry name" value="bZIP"/>
</dbReference>
<feature type="domain" description="BZIP" evidence="2">
    <location>
        <begin position="78"/>
        <end position="93"/>
    </location>
</feature>
<reference evidence="3 4" key="1">
    <citation type="submission" date="2015-01" db="EMBL/GenBank/DDBJ databases">
        <title>The Genome Sequence of Exophiala sideris CBS121828.</title>
        <authorList>
            <consortium name="The Broad Institute Genomics Platform"/>
            <person name="Cuomo C."/>
            <person name="de Hoog S."/>
            <person name="Gorbushina A."/>
            <person name="Stielow B."/>
            <person name="Teixiera M."/>
            <person name="Abouelleil A."/>
            <person name="Chapman S.B."/>
            <person name="Priest M."/>
            <person name="Young S.K."/>
            <person name="Wortman J."/>
            <person name="Nusbaum C."/>
            <person name="Birren B."/>
        </authorList>
    </citation>
    <scope>NUCLEOTIDE SEQUENCE [LARGE SCALE GENOMIC DNA]</scope>
    <source>
        <strain evidence="3 4">CBS 121828</strain>
    </source>
</reference>
<dbReference type="Gene3D" id="1.20.5.170">
    <property type="match status" value="1"/>
</dbReference>
<dbReference type="AlphaFoldDB" id="A0A0D1ZHC5"/>
<dbReference type="OrthoDB" id="4147198at2759"/>
<dbReference type="HOGENOM" id="CLU_1731486_0_0_1"/>
<evidence type="ECO:0000313" key="4">
    <source>
        <dbReference type="Proteomes" id="UP000053599"/>
    </source>
</evidence>
<evidence type="ECO:0000259" key="2">
    <source>
        <dbReference type="PROSITE" id="PS00036"/>
    </source>
</evidence>
<dbReference type="EMBL" id="KN846951">
    <property type="protein sequence ID" value="KIV86228.1"/>
    <property type="molecule type" value="Genomic_DNA"/>
</dbReference>
<dbReference type="GO" id="GO:0003700">
    <property type="term" value="F:DNA-binding transcription factor activity"/>
    <property type="evidence" value="ECO:0007669"/>
    <property type="project" value="InterPro"/>
</dbReference>